<keyword evidence="4" id="KW-0255">Endonuclease</keyword>
<name>A0A7L3U117_URIAL</name>
<proteinExistence type="predicted"/>
<keyword evidence="5" id="KW-0378">Hydrolase</keyword>
<keyword evidence="3" id="KW-0540">Nuclease</keyword>
<evidence type="ECO:0000313" key="9">
    <source>
        <dbReference type="Proteomes" id="UP000535478"/>
    </source>
</evidence>
<feature type="non-terminal residue" evidence="8">
    <location>
        <position position="1"/>
    </location>
</feature>
<dbReference type="EMBL" id="VZUE01000084">
    <property type="protein sequence ID" value="NXV45256.1"/>
    <property type="molecule type" value="Genomic_DNA"/>
</dbReference>
<dbReference type="PANTHER" id="PTHR41694">
    <property type="entry name" value="ENDOGENOUS RETROVIRUS GROUP K MEMBER POL PROTEIN"/>
    <property type="match status" value="1"/>
</dbReference>
<evidence type="ECO:0000259" key="7">
    <source>
        <dbReference type="PROSITE" id="PS50994"/>
    </source>
</evidence>
<evidence type="ECO:0000256" key="6">
    <source>
        <dbReference type="ARBA" id="ARBA00022918"/>
    </source>
</evidence>
<organism evidence="8 9">
    <name type="scientific">Uria aalge</name>
    <name type="common">Common mure</name>
    <name type="synonym">Colymbus aalge</name>
    <dbReference type="NCBI Taxonomy" id="13746"/>
    <lineage>
        <taxon>Eukaryota</taxon>
        <taxon>Metazoa</taxon>
        <taxon>Chordata</taxon>
        <taxon>Craniata</taxon>
        <taxon>Vertebrata</taxon>
        <taxon>Euteleostomi</taxon>
        <taxon>Archelosauria</taxon>
        <taxon>Archosauria</taxon>
        <taxon>Dinosauria</taxon>
        <taxon>Saurischia</taxon>
        <taxon>Theropoda</taxon>
        <taxon>Coelurosauria</taxon>
        <taxon>Aves</taxon>
        <taxon>Neognathae</taxon>
        <taxon>Neoaves</taxon>
        <taxon>Charadriiformes</taxon>
        <taxon>Alcidae</taxon>
        <taxon>Uria</taxon>
    </lineage>
</organism>
<dbReference type="AlphaFoldDB" id="A0A7L3U117"/>
<dbReference type="InterPro" id="IPR012337">
    <property type="entry name" value="RNaseH-like_sf"/>
</dbReference>
<keyword evidence="2" id="KW-0548">Nucleotidyltransferase</keyword>
<dbReference type="Proteomes" id="UP000535478">
    <property type="component" value="Unassembled WGS sequence"/>
</dbReference>
<feature type="domain" description="Integrase catalytic" evidence="7">
    <location>
        <begin position="1"/>
        <end position="105"/>
    </location>
</feature>
<protein>
    <submittedName>
        <fullName evidence="8">PO113 protein</fullName>
    </submittedName>
</protein>
<dbReference type="Gene3D" id="3.30.420.10">
    <property type="entry name" value="Ribonuclease H-like superfamily/Ribonuclease H"/>
    <property type="match status" value="1"/>
</dbReference>
<dbReference type="GO" id="GO:0003964">
    <property type="term" value="F:RNA-directed DNA polymerase activity"/>
    <property type="evidence" value="ECO:0007669"/>
    <property type="project" value="UniProtKB-KW"/>
</dbReference>
<evidence type="ECO:0000256" key="2">
    <source>
        <dbReference type="ARBA" id="ARBA00022695"/>
    </source>
</evidence>
<gene>
    <name evidence="8" type="primary">Hervk_0</name>
    <name evidence="8" type="ORF">URIAAL_R15614</name>
</gene>
<dbReference type="InterPro" id="IPR036397">
    <property type="entry name" value="RNaseH_sf"/>
</dbReference>
<evidence type="ECO:0000256" key="5">
    <source>
        <dbReference type="ARBA" id="ARBA00022801"/>
    </source>
</evidence>
<dbReference type="GO" id="GO:0004519">
    <property type="term" value="F:endonuclease activity"/>
    <property type="evidence" value="ECO:0007669"/>
    <property type="project" value="UniProtKB-KW"/>
</dbReference>
<sequence>RGLRPRQLWQTDVTEFPSFGRLQFLHVSVDTHSVAIWATASTSTNAKACQHHWVQAFAVLGCPEQIKTDNGPAYRSQAVARFMQRWGITHVFGVPYNSTGQTIIE</sequence>
<evidence type="ECO:0000256" key="1">
    <source>
        <dbReference type="ARBA" id="ARBA00022679"/>
    </source>
</evidence>
<keyword evidence="9" id="KW-1185">Reference proteome</keyword>
<evidence type="ECO:0000256" key="4">
    <source>
        <dbReference type="ARBA" id="ARBA00022759"/>
    </source>
</evidence>
<keyword evidence="1" id="KW-0808">Transferase</keyword>
<dbReference type="Pfam" id="PF00665">
    <property type="entry name" value="rve"/>
    <property type="match status" value="1"/>
</dbReference>
<comment type="caution">
    <text evidence="8">The sequence shown here is derived from an EMBL/GenBank/DDBJ whole genome shotgun (WGS) entry which is preliminary data.</text>
</comment>
<dbReference type="PANTHER" id="PTHR41694:SF3">
    <property type="entry name" value="RNA-DIRECTED DNA POLYMERASE-RELATED"/>
    <property type="match status" value="1"/>
</dbReference>
<evidence type="ECO:0000256" key="3">
    <source>
        <dbReference type="ARBA" id="ARBA00022722"/>
    </source>
</evidence>
<dbReference type="GO" id="GO:0016787">
    <property type="term" value="F:hydrolase activity"/>
    <property type="evidence" value="ECO:0007669"/>
    <property type="project" value="UniProtKB-KW"/>
</dbReference>
<keyword evidence="6" id="KW-0695">RNA-directed DNA polymerase</keyword>
<evidence type="ECO:0000313" key="8">
    <source>
        <dbReference type="EMBL" id="NXV45256.1"/>
    </source>
</evidence>
<dbReference type="GO" id="GO:0035613">
    <property type="term" value="F:RNA stem-loop binding"/>
    <property type="evidence" value="ECO:0007669"/>
    <property type="project" value="TreeGrafter"/>
</dbReference>
<feature type="non-terminal residue" evidence="8">
    <location>
        <position position="105"/>
    </location>
</feature>
<dbReference type="SUPFAM" id="SSF53098">
    <property type="entry name" value="Ribonuclease H-like"/>
    <property type="match status" value="1"/>
</dbReference>
<dbReference type="GO" id="GO:0015074">
    <property type="term" value="P:DNA integration"/>
    <property type="evidence" value="ECO:0007669"/>
    <property type="project" value="InterPro"/>
</dbReference>
<accession>A0A7L3U117</accession>
<dbReference type="PROSITE" id="PS50994">
    <property type="entry name" value="INTEGRASE"/>
    <property type="match status" value="1"/>
</dbReference>
<reference evidence="8 9" key="1">
    <citation type="submission" date="2019-09" db="EMBL/GenBank/DDBJ databases">
        <title>Bird 10,000 Genomes (B10K) Project - Family phase.</title>
        <authorList>
            <person name="Zhang G."/>
        </authorList>
    </citation>
    <scope>NUCLEOTIDE SEQUENCE [LARGE SCALE GENOMIC DNA]</scope>
    <source>
        <strain evidence="8">OUT-0019</strain>
        <tissue evidence="8">Blood</tissue>
    </source>
</reference>
<dbReference type="InterPro" id="IPR001584">
    <property type="entry name" value="Integrase_cat-core"/>
</dbReference>